<dbReference type="PANTHER" id="PTHR43775:SF51">
    <property type="entry name" value="INACTIVE PHENOLPHTHIOCEROL SYNTHESIS POLYKETIDE SYNTHASE TYPE I PKS1-RELATED"/>
    <property type="match status" value="1"/>
</dbReference>
<evidence type="ECO:0000256" key="2">
    <source>
        <dbReference type="ARBA" id="ARBA00022450"/>
    </source>
</evidence>
<dbReference type="InterPro" id="IPR020807">
    <property type="entry name" value="PKS_DH"/>
</dbReference>
<dbReference type="Pfam" id="PF16197">
    <property type="entry name" value="KAsynt_C_assoc"/>
    <property type="match status" value="1"/>
</dbReference>
<feature type="active site" description="Proton donor; for dehydratase activity" evidence="7">
    <location>
        <position position="1142"/>
    </location>
</feature>
<keyword evidence="5" id="KW-0511">Multifunctional enzyme</keyword>
<feature type="region of interest" description="Disordered" evidence="8">
    <location>
        <begin position="1336"/>
        <end position="1357"/>
    </location>
</feature>
<dbReference type="InterPro" id="IPR016035">
    <property type="entry name" value="Acyl_Trfase/lysoPLipase"/>
</dbReference>
<dbReference type="SUPFAM" id="SSF55048">
    <property type="entry name" value="Probable ACP-binding domain of malonyl-CoA ACP transacylase"/>
    <property type="match status" value="1"/>
</dbReference>
<dbReference type="EMBL" id="BAAAVM010000057">
    <property type="protein sequence ID" value="GAA3150560.1"/>
    <property type="molecule type" value="Genomic_DNA"/>
</dbReference>
<organism evidence="11 12">
    <name type="scientific">Streptomyces rameus</name>
    <dbReference type="NCBI Taxonomy" id="68261"/>
    <lineage>
        <taxon>Bacteria</taxon>
        <taxon>Bacillati</taxon>
        <taxon>Actinomycetota</taxon>
        <taxon>Actinomycetes</taxon>
        <taxon>Kitasatosporales</taxon>
        <taxon>Streptomycetaceae</taxon>
        <taxon>Streptomyces</taxon>
    </lineage>
</organism>
<dbReference type="InterPro" id="IPR036291">
    <property type="entry name" value="NAD(P)-bd_dom_sf"/>
</dbReference>
<dbReference type="SMART" id="SM00823">
    <property type="entry name" value="PKS_PP"/>
    <property type="match status" value="1"/>
</dbReference>
<evidence type="ECO:0000313" key="12">
    <source>
        <dbReference type="Proteomes" id="UP001500893"/>
    </source>
</evidence>
<dbReference type="SUPFAM" id="SSF51735">
    <property type="entry name" value="NAD(P)-binding Rossmann-fold domains"/>
    <property type="match status" value="2"/>
</dbReference>
<dbReference type="InterPro" id="IPR001227">
    <property type="entry name" value="Ac_transferase_dom_sf"/>
</dbReference>
<dbReference type="InterPro" id="IPR006162">
    <property type="entry name" value="Ppantetheine_attach_site"/>
</dbReference>
<dbReference type="InterPro" id="IPR036736">
    <property type="entry name" value="ACP-like_sf"/>
</dbReference>
<dbReference type="SUPFAM" id="SSF101173">
    <property type="entry name" value="Docking domain B of the erythromycin polyketide synthase (DEBS)"/>
    <property type="match status" value="1"/>
</dbReference>
<dbReference type="Gene3D" id="1.10.1200.10">
    <property type="entry name" value="ACP-like"/>
    <property type="match status" value="1"/>
</dbReference>
<dbReference type="InterPro" id="IPR016039">
    <property type="entry name" value="Thiolase-like"/>
</dbReference>
<feature type="active site" description="Proton acceptor; for dehydratase activity" evidence="7">
    <location>
        <position position="975"/>
    </location>
</feature>
<evidence type="ECO:0000256" key="1">
    <source>
        <dbReference type="ARBA" id="ARBA00004792"/>
    </source>
</evidence>
<dbReference type="InterPro" id="IPR057326">
    <property type="entry name" value="KR_dom"/>
</dbReference>
<evidence type="ECO:0000256" key="5">
    <source>
        <dbReference type="ARBA" id="ARBA00023268"/>
    </source>
</evidence>
<evidence type="ECO:0000256" key="6">
    <source>
        <dbReference type="ARBA" id="ARBA00023315"/>
    </source>
</evidence>
<keyword evidence="3" id="KW-0597">Phosphoprotein</keyword>
<keyword evidence="6" id="KW-0012">Acyltransferase</keyword>
<dbReference type="InterPro" id="IPR014030">
    <property type="entry name" value="Ketoacyl_synth_N"/>
</dbReference>
<dbReference type="SUPFAM" id="SSF53901">
    <property type="entry name" value="Thiolase-like"/>
    <property type="match status" value="1"/>
</dbReference>
<dbReference type="InterPro" id="IPR050091">
    <property type="entry name" value="PKS_NRPS_Biosynth_Enz"/>
</dbReference>
<dbReference type="InterPro" id="IPR036299">
    <property type="entry name" value="Polyketide_synth_docking_sf"/>
</dbReference>
<keyword evidence="2" id="KW-0596">Phosphopantetheine</keyword>
<dbReference type="Gene3D" id="3.10.129.110">
    <property type="entry name" value="Polyketide synthase dehydratase"/>
    <property type="match status" value="1"/>
</dbReference>
<dbReference type="SMART" id="SM00827">
    <property type="entry name" value="PKS_AT"/>
    <property type="match status" value="1"/>
</dbReference>
<dbReference type="CDD" id="cd00833">
    <property type="entry name" value="PKS"/>
    <property type="match status" value="1"/>
</dbReference>
<proteinExistence type="predicted"/>
<dbReference type="InterPro" id="IPR020841">
    <property type="entry name" value="PKS_Beta-ketoAc_synthase_dom"/>
</dbReference>
<evidence type="ECO:0000256" key="7">
    <source>
        <dbReference type="PROSITE-ProRule" id="PRU01363"/>
    </source>
</evidence>
<evidence type="ECO:0000259" key="10">
    <source>
        <dbReference type="PROSITE" id="PS52019"/>
    </source>
</evidence>
<reference evidence="12" key="1">
    <citation type="journal article" date="2019" name="Int. J. Syst. Evol. Microbiol.">
        <title>The Global Catalogue of Microorganisms (GCM) 10K type strain sequencing project: providing services to taxonomists for standard genome sequencing and annotation.</title>
        <authorList>
            <consortium name="The Broad Institute Genomics Platform"/>
            <consortium name="The Broad Institute Genome Sequencing Center for Infectious Disease"/>
            <person name="Wu L."/>
            <person name="Ma J."/>
        </authorList>
    </citation>
    <scope>NUCLEOTIDE SEQUENCE [LARGE SCALE GENOMIC DNA]</scope>
    <source>
        <strain evidence="12">JCM 11574</strain>
    </source>
</reference>
<dbReference type="PROSITE" id="PS00606">
    <property type="entry name" value="KS3_1"/>
    <property type="match status" value="1"/>
</dbReference>
<dbReference type="Pfam" id="PF08659">
    <property type="entry name" value="KR"/>
    <property type="match status" value="1"/>
</dbReference>
<dbReference type="InterPro" id="IPR013968">
    <property type="entry name" value="PKS_KR"/>
</dbReference>
<accession>A0ABP6NKS1</accession>
<comment type="pathway">
    <text evidence="1">Antibiotic biosynthesis.</text>
</comment>
<dbReference type="PROSITE" id="PS52019">
    <property type="entry name" value="PKS_MFAS_DH"/>
    <property type="match status" value="1"/>
</dbReference>
<evidence type="ECO:0000256" key="3">
    <source>
        <dbReference type="ARBA" id="ARBA00022553"/>
    </source>
</evidence>
<feature type="region of interest" description="N-terminal hotdog fold" evidence="7">
    <location>
        <begin position="943"/>
        <end position="1066"/>
    </location>
</feature>
<dbReference type="SUPFAM" id="SSF47336">
    <property type="entry name" value="ACP-like"/>
    <property type="match status" value="1"/>
</dbReference>
<evidence type="ECO:0000259" key="9">
    <source>
        <dbReference type="PROSITE" id="PS52004"/>
    </source>
</evidence>
<dbReference type="InterPro" id="IPR032821">
    <property type="entry name" value="PKS_assoc"/>
</dbReference>
<dbReference type="InterPro" id="IPR016036">
    <property type="entry name" value="Malonyl_transacylase_ACP-bd"/>
</dbReference>
<dbReference type="SUPFAM" id="SSF52151">
    <property type="entry name" value="FabD/lysophospholipase-like"/>
    <property type="match status" value="1"/>
</dbReference>
<dbReference type="PROSITE" id="PS00012">
    <property type="entry name" value="PHOSPHOPANTETHEINE"/>
    <property type="match status" value="1"/>
</dbReference>
<dbReference type="PANTHER" id="PTHR43775">
    <property type="entry name" value="FATTY ACID SYNTHASE"/>
    <property type="match status" value="1"/>
</dbReference>
<dbReference type="PROSITE" id="PS52004">
    <property type="entry name" value="KS3_2"/>
    <property type="match status" value="1"/>
</dbReference>
<dbReference type="Pfam" id="PF00698">
    <property type="entry name" value="Acyl_transf_1"/>
    <property type="match status" value="1"/>
</dbReference>
<evidence type="ECO:0000256" key="8">
    <source>
        <dbReference type="SAM" id="MobiDB-lite"/>
    </source>
</evidence>
<dbReference type="Gene3D" id="3.40.366.10">
    <property type="entry name" value="Malonyl-Coenzyme A Acyl Carrier Protein, domain 2"/>
    <property type="match status" value="1"/>
</dbReference>
<dbReference type="InterPro" id="IPR014031">
    <property type="entry name" value="Ketoacyl_synth_C"/>
</dbReference>
<dbReference type="Pfam" id="PF21089">
    <property type="entry name" value="PKS_DH_N"/>
    <property type="match status" value="1"/>
</dbReference>
<dbReference type="Pfam" id="PF02801">
    <property type="entry name" value="Ketoacyl-synt_C"/>
    <property type="match status" value="1"/>
</dbReference>
<evidence type="ECO:0000256" key="4">
    <source>
        <dbReference type="ARBA" id="ARBA00022679"/>
    </source>
</evidence>
<name>A0ABP6NKS1_9ACTN</name>
<dbReference type="InterPro" id="IPR018201">
    <property type="entry name" value="Ketoacyl_synth_AS"/>
</dbReference>
<protein>
    <submittedName>
        <fullName evidence="11">Uncharacterized protein</fullName>
    </submittedName>
</protein>
<gene>
    <name evidence="11" type="ORF">GCM10010521_42780</name>
</gene>
<dbReference type="Gene3D" id="3.40.50.720">
    <property type="entry name" value="NAD(P)-binding Rossmann-like Domain"/>
    <property type="match status" value="1"/>
</dbReference>
<feature type="domain" description="Ketosynthase family 3 (KS3)" evidence="9">
    <location>
        <begin position="33"/>
        <end position="460"/>
    </location>
</feature>
<dbReference type="InterPro" id="IPR049900">
    <property type="entry name" value="PKS_mFAS_DH"/>
</dbReference>
<evidence type="ECO:0000313" key="11">
    <source>
        <dbReference type="EMBL" id="GAA3150560.1"/>
    </source>
</evidence>
<comment type="caution">
    <text evidence="11">The sequence shown here is derived from an EMBL/GenBank/DDBJ whole genome shotgun (WGS) entry which is preliminary data.</text>
</comment>
<feature type="region of interest" description="C-terminal hotdog fold" evidence="7">
    <location>
        <begin position="1080"/>
        <end position="1223"/>
    </location>
</feature>
<dbReference type="SMART" id="SM00826">
    <property type="entry name" value="PKS_DH"/>
    <property type="match status" value="1"/>
</dbReference>
<dbReference type="InterPro" id="IPR014043">
    <property type="entry name" value="Acyl_transferase_dom"/>
</dbReference>
<keyword evidence="12" id="KW-1185">Reference proteome</keyword>
<sequence>MTNADRLTEYLKKITLDLYQAEARLREVEGRATEPVALVGIGCRLPGGVDSPERLWQLLRDGTDAISAFPTDRGWDIDGLYDPEPGRPGRTYTRHGGFLHRAADFDAAFFGMSPREAAAADPQQRLLLETAWEAVERAGIDPASLHGSTTGVFAGVSHNGYGGTLDQATEDSSGYLLTGNACSVASGRIAYTLGLTGPAVTVDTACSSSLVALHQACQALRSGECDLALAGGASVMPHPGMFLEFSRQRGLAADGRCKPFAEAADGTAWSEGAVMLLLERLSVARAHGHPVLAVIRGSAVNQDGASNGLTAPSGAAQIRVIRRALENAGLSATEIDAVEAHGTGTAQGDPIEARALIAAYGGRERAGTADLFVGSLKSNLGHTQAAAGAAGVVKMVLAMRYGLLPATLHTDRPTPHVDWADSGVRLLPEPTPWPERDRPRRCAVSSFGISGTNAHLILEAAPAEPAPEAAGTGSEPAVRAAAATVRAAAPVTPPHPVPVTVTGRDATALRAQAGRLHALLCADPELGAADLGHALAGSRTLFEHRATVLAETRDDLLESLRALAAGDCPPGALLGAARPGPLAFLFAGQGAQRPGMGRELHAAFPVFADAFDEVCARLDPLLDRPLRDLVLAAEPAAELDRTGYAQPALFALETALYRLVRSFGLTPTHLLGHSVGELSAAHAAGVLSLADACTLVGARARLMQAAPGRGAMVSVAATEEELRETLAAEPAVSVAAVNSPTATVISGEEEAVLRVAGMWAGRGRSASRLRVSHAFHSPQMDPVLEEFRAVARGLDFRAPGIPLVSNLTGRIATAEELRSPDYWTEQLRRPVRFLDGLRELARERVSGFLELGPGGTLTGLVRQSGVAEHAEGAVSVLRAGRPEARTLLTALARLQADGAAVRWPAELFGPAPRRVDLPTYAFQRRRHWLPQPTAAGPRPAAGHPLLGAEIELADSAERRYGQTLTTERPAYLSGHRLGGTAVLPGSAMLDWVLAAARAGSAGAGADWTVEDAAFTSFLPVPDGTPVTVQTVVHEGGRVRCLSRNADAEGGWTVHAEAASAGPGGGTRPAPVDPSGLHAAMAERDPADLYERFDRIGLGYGPAFRSIRRLWSDGDRAVALIELPDESGEGGGDGELLHPVVLDACFQTVGVFTAGEPDPWVPTRLARLVVHERLPRRVWCEVRWQRAAHAPEGTLDLDLLAEGGERLVTVRGLQLRAVPRSAFPVRTGPGRYATVWQPSAPLADDAALPAGTWLVHTVTPGGSTLEHLVVAADGTLRHPEAGDGPAGSPRGVLIRLAGADTDGSAPRPEIPETAYGLAEPVLEILRETLREHAPSRPDLVLCTTGGTAPRPGKDDPDVRQSAAAGLLRAVPAEYPGLRCVHLDLDPAAPGPGTAELLRRAAAHAGSGHLAVRDGVWYEARLLEQAAAGREPMPVRPDATYLITGGWGALGLATARWLADRGARCLLLVGRTRPEAEPGTVTRLRAAGVRVELRAADLADGAAVTDLLAGAAAGLPPLRGIVHAAGVNLEAPLERYDVDRLRGTLDPKVRGAWLLHLHTAAAELDFFVLYSSIASLFGAPGQAGYVAANAFLDALAEHRHHHGQPALSVNWGPWAEFGMAADDRVLARYAAEAITPLGTEEALATLGTLGTTPGSGVVTVDWARFTAGRRRPPYTLLADLVPAVTGAAGAGEDTADPGRIRELSRLAVDDPALARGTLMEELLTRTTRLLGMTGPERDALRPAFAKRRLSELGFDSLTTLQLRNQLLTDFGADVATNALFGGTPAEITDLVCRQLAALSVLADADDLGDDTSDSEVLTL</sequence>
<dbReference type="Gene3D" id="3.40.47.10">
    <property type="match status" value="1"/>
</dbReference>
<feature type="domain" description="PKS/mFAS DH" evidence="10">
    <location>
        <begin position="943"/>
        <end position="1223"/>
    </location>
</feature>
<dbReference type="Pfam" id="PF00109">
    <property type="entry name" value="ketoacyl-synt"/>
    <property type="match status" value="1"/>
</dbReference>
<keyword evidence="4" id="KW-0808">Transferase</keyword>
<dbReference type="Proteomes" id="UP001500893">
    <property type="component" value="Unassembled WGS sequence"/>
</dbReference>
<dbReference type="SMART" id="SM00825">
    <property type="entry name" value="PKS_KS"/>
    <property type="match status" value="1"/>
</dbReference>
<dbReference type="CDD" id="cd08955">
    <property type="entry name" value="KR_2_FAS_SDR_x"/>
    <property type="match status" value="1"/>
</dbReference>
<dbReference type="Pfam" id="PF14765">
    <property type="entry name" value="PS-DH"/>
    <property type="match status" value="1"/>
</dbReference>
<dbReference type="InterPro" id="IPR042104">
    <property type="entry name" value="PKS_dehydratase_sf"/>
</dbReference>
<dbReference type="InterPro" id="IPR049552">
    <property type="entry name" value="PKS_DH_N"/>
</dbReference>
<dbReference type="Gene3D" id="3.30.70.3290">
    <property type="match status" value="1"/>
</dbReference>
<dbReference type="InterPro" id="IPR049551">
    <property type="entry name" value="PKS_DH_C"/>
</dbReference>
<dbReference type="SMART" id="SM00822">
    <property type="entry name" value="PKS_KR"/>
    <property type="match status" value="1"/>
</dbReference>
<dbReference type="InterPro" id="IPR020806">
    <property type="entry name" value="PKS_PP-bd"/>
</dbReference>